<evidence type="ECO:0000256" key="2">
    <source>
        <dbReference type="ARBA" id="ARBA00022801"/>
    </source>
</evidence>
<dbReference type="GO" id="GO:0016787">
    <property type="term" value="F:hydrolase activity"/>
    <property type="evidence" value="ECO:0007669"/>
    <property type="project" value="UniProtKB-KW"/>
</dbReference>
<dbReference type="RefSeq" id="WP_273686863.1">
    <property type="nucleotide sequence ID" value="NZ_CP117411.1"/>
</dbReference>
<evidence type="ECO:0000256" key="1">
    <source>
        <dbReference type="ARBA" id="ARBA00022670"/>
    </source>
</evidence>
<reference evidence="6 7" key="1">
    <citation type="submission" date="2023-02" db="EMBL/GenBank/DDBJ databases">
        <title>Genome sequence of Sphingomonas naphthae.</title>
        <authorList>
            <person name="Kim S."/>
            <person name="Heo J."/>
            <person name="Kwon S.-W."/>
        </authorList>
    </citation>
    <scope>NUCLEOTIDE SEQUENCE [LARGE SCALE GENOMIC DNA]</scope>
    <source>
        <strain evidence="6 7">KACC 18716</strain>
    </source>
</reference>
<evidence type="ECO:0000259" key="4">
    <source>
        <dbReference type="Pfam" id="PF00326"/>
    </source>
</evidence>
<keyword evidence="7" id="KW-1185">Reference proteome</keyword>
<dbReference type="InterPro" id="IPR001375">
    <property type="entry name" value="Peptidase_S9_cat"/>
</dbReference>
<dbReference type="PANTHER" id="PTHR42776:SF27">
    <property type="entry name" value="DIPEPTIDYL PEPTIDASE FAMILY MEMBER 6"/>
    <property type="match status" value="1"/>
</dbReference>
<dbReference type="SUPFAM" id="SSF53474">
    <property type="entry name" value="alpha/beta-Hydrolases"/>
    <property type="match status" value="1"/>
</dbReference>
<gene>
    <name evidence="6" type="ORF">PQ455_14775</name>
</gene>
<keyword evidence="1" id="KW-0645">Protease</keyword>
<protein>
    <submittedName>
        <fullName evidence="6">Alpha/beta fold hydrolase</fullName>
    </submittedName>
</protein>
<dbReference type="InterPro" id="IPR023302">
    <property type="entry name" value="Pept_S9A_N"/>
</dbReference>
<dbReference type="Pfam" id="PF00326">
    <property type="entry name" value="Peptidase_S9"/>
    <property type="match status" value="1"/>
</dbReference>
<evidence type="ECO:0000259" key="5">
    <source>
        <dbReference type="Pfam" id="PF02897"/>
    </source>
</evidence>
<keyword evidence="3" id="KW-0720">Serine protease</keyword>
<dbReference type="InterPro" id="IPR029058">
    <property type="entry name" value="AB_hydrolase_fold"/>
</dbReference>
<dbReference type="SUPFAM" id="SSF50993">
    <property type="entry name" value="Peptidase/esterase 'gauge' domain"/>
    <property type="match status" value="1"/>
</dbReference>
<dbReference type="Proteomes" id="UP001220395">
    <property type="component" value="Chromosome"/>
</dbReference>
<dbReference type="PRINTS" id="PR00862">
    <property type="entry name" value="PROLIGOPTASE"/>
</dbReference>
<evidence type="ECO:0000256" key="3">
    <source>
        <dbReference type="ARBA" id="ARBA00022825"/>
    </source>
</evidence>
<dbReference type="InterPro" id="IPR011042">
    <property type="entry name" value="6-blade_b-propeller_TolB-like"/>
</dbReference>
<dbReference type="Gene3D" id="2.120.10.30">
    <property type="entry name" value="TolB, C-terminal domain"/>
    <property type="match status" value="2"/>
</dbReference>
<name>A0ABY7TIE7_9SPHN</name>
<dbReference type="PANTHER" id="PTHR42776">
    <property type="entry name" value="SERINE PEPTIDASE S9 FAMILY MEMBER"/>
    <property type="match status" value="1"/>
</dbReference>
<evidence type="ECO:0000313" key="7">
    <source>
        <dbReference type="Proteomes" id="UP001220395"/>
    </source>
</evidence>
<accession>A0ABY7TIE7</accession>
<evidence type="ECO:0000313" key="6">
    <source>
        <dbReference type="EMBL" id="WCT72889.1"/>
    </source>
</evidence>
<dbReference type="InterPro" id="IPR002470">
    <property type="entry name" value="Peptidase_S9A"/>
</dbReference>
<keyword evidence="2 6" id="KW-0378">Hydrolase</keyword>
<feature type="domain" description="Peptidase S9 prolyl oligopeptidase catalytic" evidence="4">
    <location>
        <begin position="430"/>
        <end position="639"/>
    </location>
</feature>
<feature type="domain" description="Peptidase S9A N-terminal" evidence="5">
    <location>
        <begin position="106"/>
        <end position="366"/>
    </location>
</feature>
<sequence>MRATSMVSGAALALVLAATGGGIMVPQAAIAATAPVKTYTAAQFLETRNYRIGGFAADAFSHDGKSLLISSDQTGTFNAYALPLAGGAPKPLTASTTDATYAVSAFPNDDRVLVTHDGGGNELNHIYVRDADGTLKDLTPGEKLKADFAGWAADGKTFYLTSNARDPKAFDLYAYDVATLAPKLVFQNDGGFRVSGVSPDGTTVALVKSLSSKNSDVYVASLSGGAPKLMTPHKGDVSYNVSDFTPDSKGLIILSDEDGEFARGIAYDIASGAKKELTRGDWDVVYTFYSPKGRYRLSALNADASSMLTIVDTKTGQPLKLTGIPAGDLGAPRFNADETMLAFTVASDTSPSDIFVADVATGKARRLTHALNPAIAESDLVEATVVRYAGEGGVQVPGILYKPKGASVTHPVPAIVYVHGGPGGQSRRGYSASIQHLVNHGYAVLAANNRGSSGYGKTFFHMDDRHHGEADLRDIVAGGAWFRSQPWVAKDKVAVMGGSYGGYMTAAALTFHPDAFAAGVDIFGVTNWERTLKSIPPWWGAERIALFDEMGDPATDGVRHHAISPLFHAARITKPLLVIQGKNDPRVLQVESDELVAAVRANKVPVEYVVFPDEGHGFQSRKNRVTAQEAYLKFLDQYVRK</sequence>
<proteinExistence type="predicted"/>
<dbReference type="EMBL" id="CP117411">
    <property type="protein sequence ID" value="WCT72889.1"/>
    <property type="molecule type" value="Genomic_DNA"/>
</dbReference>
<organism evidence="6 7">
    <name type="scientific">Sphingomonas naphthae</name>
    <dbReference type="NCBI Taxonomy" id="1813468"/>
    <lineage>
        <taxon>Bacteria</taxon>
        <taxon>Pseudomonadati</taxon>
        <taxon>Pseudomonadota</taxon>
        <taxon>Alphaproteobacteria</taxon>
        <taxon>Sphingomonadales</taxon>
        <taxon>Sphingomonadaceae</taxon>
        <taxon>Sphingomonas</taxon>
    </lineage>
</organism>
<dbReference type="Gene3D" id="3.40.50.1820">
    <property type="entry name" value="alpha/beta hydrolase"/>
    <property type="match status" value="1"/>
</dbReference>
<dbReference type="Pfam" id="PF02897">
    <property type="entry name" value="Peptidase_S9_N"/>
    <property type="match status" value="1"/>
</dbReference>